<feature type="compositionally biased region" description="Basic residues" evidence="16">
    <location>
        <begin position="258"/>
        <end position="279"/>
    </location>
</feature>
<dbReference type="GO" id="GO:0046872">
    <property type="term" value="F:metal ion binding"/>
    <property type="evidence" value="ECO:0007669"/>
    <property type="project" value="UniProtKB-KW"/>
</dbReference>
<dbReference type="EC" id="5.2.1.8" evidence="6"/>
<keyword evidence="9" id="KW-0663">Pyridoxal phosphate</keyword>
<evidence type="ECO:0000256" key="16">
    <source>
        <dbReference type="SAM" id="MobiDB-lite"/>
    </source>
</evidence>
<feature type="compositionally biased region" description="Low complexity" evidence="16">
    <location>
        <begin position="183"/>
        <end position="197"/>
    </location>
</feature>
<dbReference type="Proteomes" id="UP001342314">
    <property type="component" value="Unassembled WGS sequence"/>
</dbReference>
<evidence type="ECO:0000256" key="14">
    <source>
        <dbReference type="ARBA" id="ARBA00033171"/>
    </source>
</evidence>
<comment type="function">
    <text evidence="2">Responsible for the formation of the pyrimidine heterocycle in the thiamine biosynthesis pathway. Catalyzes the formation of hydroxymethylpyrimidine phosphate (HMP-P) from histidine and pyridoxal phosphate (PLP). The protein uses PLP and the active site histidine to form HMP-P, generating an inactive enzyme. The enzyme can only undergo a single turnover, which suggests it is a suicide enzyme.</text>
</comment>
<evidence type="ECO:0000256" key="12">
    <source>
        <dbReference type="ARBA" id="ARBA00023110"/>
    </source>
</evidence>
<dbReference type="Gene3D" id="3.40.190.10">
    <property type="entry name" value="Periplasmic binding protein-like II"/>
    <property type="match status" value="2"/>
</dbReference>
<keyword evidence="13" id="KW-0413">Isomerase</keyword>
<sequence>MPVRTFMDFALEGELLGRVVFELFDNVPKTAENFRALCTGSKGTNDLGIPLWYKGSILHRVISGFMVQGGDFTERNGRGGESIYGGTFEDENLKRPIDAEGLLCMANKGKNTNGSQFFVTLRPCPHLDGKHCVFGRVVKGFEIIQAISKMPVDDKDRPVSLITISHCGELQRKAAVAPPPPVAARSASPASSRSRSLSPDRHRSKRSSSRRHRSRSRNGDDLDADSRSERSDDERDSRRRRHRSREAADEDAEDNGSRRRHRSSRHHKSSSSRHHKSRRQRDGDDDRREKEDSPELSEEQIAALRARAAEEEAEQARRREAEAREQEERAKEARAARERQEQEVISRGGIIYKGSGRMKAGRGGMRALVRSIKHPRSIMSDQTISFLLNWQAVPYHAPVFLALGKGFFADEGVKVAVLEPHDASDVTTLVGRGTVDMGLKAMAAKARGFNVTSVGTILDEPFTGILYLKGGVNGKDHGITSTDFTSLRGKTVGYVGEFGRVQCLELAEKHGMKEGVDIHFARVGMDVVGAIIDGRIDAGVGIGCINGTELEAYCESVGRPTTDVKLIRIDELAELGCCCFCSILAIANDNFLRRRPNDVAAVMRALKRGADYMHADPVKAWEELCLIKKQFRAQPFYARMYERCLPFMSVDLVNVDRDWRKVVAYCKRIRVCGDDFEANYTNDFIQWPLEAEPADPLANQARLAEVQEDIRLNGGVLKAAPVAAAA</sequence>
<protein>
    <recommendedName>
        <fullName evidence="6">peptidylprolyl isomerase</fullName>
        <ecNumber evidence="6">5.2.1.8</ecNumber>
    </recommendedName>
    <alternativeName>
        <fullName evidence="14">Thiamine pyrimidine synthase</fullName>
    </alternativeName>
</protein>
<feature type="compositionally biased region" description="Basic residues" evidence="16">
    <location>
        <begin position="202"/>
        <end position="216"/>
    </location>
</feature>
<dbReference type="EMBL" id="BQKY01000016">
    <property type="protein sequence ID" value="GJN94172.1"/>
    <property type="molecule type" value="Genomic_DNA"/>
</dbReference>
<dbReference type="PROSITE" id="PS50072">
    <property type="entry name" value="CSA_PPIASE_2"/>
    <property type="match status" value="1"/>
</dbReference>
<evidence type="ECO:0000313" key="19">
    <source>
        <dbReference type="Proteomes" id="UP001342314"/>
    </source>
</evidence>
<evidence type="ECO:0000256" key="13">
    <source>
        <dbReference type="ARBA" id="ARBA00023235"/>
    </source>
</evidence>
<evidence type="ECO:0000256" key="9">
    <source>
        <dbReference type="ARBA" id="ARBA00022898"/>
    </source>
</evidence>
<comment type="catalytic activity">
    <reaction evidence="15">
        <text>N(6)-(pyridoxal phosphate)-L-lysyl-[4-amino-5-hydroxymethyl-2-methylpyrimidine phosphate synthase] + L-histidyl-[4-amino-5-hydroxymethyl-2-methylpyrimidine phosphate synthase] + 2 Fe(3+) + 4 H2O = L-lysyl-[4-amino-5-hydroxymethyl-2-methylpyrimidine phosphate synthase] + (2S)-2-amino-5-hydroxy-4-oxopentanoyl-[4-amino-5-hydroxymethyl-2-methylpyrimidine phosphate synthase] + 4-amino-2-methyl-5-(phosphooxymethyl)pyrimidine + 3-oxopropanoate + 2 Fe(2+) + 2 H(+)</text>
        <dbReference type="Rhea" id="RHEA:65756"/>
        <dbReference type="Rhea" id="RHEA-COMP:16892"/>
        <dbReference type="Rhea" id="RHEA-COMP:16893"/>
        <dbReference type="Rhea" id="RHEA-COMP:16894"/>
        <dbReference type="Rhea" id="RHEA-COMP:16895"/>
        <dbReference type="ChEBI" id="CHEBI:15377"/>
        <dbReference type="ChEBI" id="CHEBI:15378"/>
        <dbReference type="ChEBI" id="CHEBI:29033"/>
        <dbReference type="ChEBI" id="CHEBI:29034"/>
        <dbReference type="ChEBI" id="CHEBI:29969"/>
        <dbReference type="ChEBI" id="CHEBI:29979"/>
        <dbReference type="ChEBI" id="CHEBI:33190"/>
        <dbReference type="ChEBI" id="CHEBI:58354"/>
        <dbReference type="ChEBI" id="CHEBI:143915"/>
        <dbReference type="ChEBI" id="CHEBI:157692"/>
    </reaction>
    <physiologicalReaction direction="left-to-right" evidence="15">
        <dbReference type="Rhea" id="RHEA:65757"/>
    </physiologicalReaction>
</comment>
<dbReference type="InterPro" id="IPR027939">
    <property type="entry name" value="NMT1/THI5"/>
</dbReference>
<feature type="compositionally biased region" description="Basic and acidic residues" evidence="16">
    <location>
        <begin position="280"/>
        <end position="293"/>
    </location>
</feature>
<evidence type="ECO:0000256" key="15">
    <source>
        <dbReference type="ARBA" id="ARBA00048179"/>
    </source>
</evidence>
<proteinExistence type="inferred from homology"/>
<dbReference type="PANTHER" id="PTHR31528">
    <property type="entry name" value="4-AMINO-5-HYDROXYMETHYL-2-METHYLPYRIMIDINE PHOSPHATE SYNTHASE THI11-RELATED"/>
    <property type="match status" value="1"/>
</dbReference>
<dbReference type="FunFam" id="2.40.100.10:FF:000025">
    <property type="entry name" value="Peptidyl-prolyl cis-trans isomerase CYP19-2"/>
    <property type="match status" value="1"/>
</dbReference>
<comment type="pathway">
    <text evidence="3">Cofactor biosynthesis; thiamine diphosphate biosynthesis.</text>
</comment>
<dbReference type="SUPFAM" id="SSF53850">
    <property type="entry name" value="Periplasmic binding protein-like II"/>
    <property type="match status" value="1"/>
</dbReference>
<feature type="domain" description="PPIase cyclophilin-type" evidence="17">
    <location>
        <begin position="6"/>
        <end position="169"/>
    </location>
</feature>
<feature type="region of interest" description="Disordered" evidence="16">
    <location>
        <begin position="171"/>
        <end position="342"/>
    </location>
</feature>
<dbReference type="InterPro" id="IPR015168">
    <property type="entry name" value="SsuA/THI5"/>
</dbReference>
<dbReference type="Pfam" id="PF00160">
    <property type="entry name" value="Pro_isomerase"/>
    <property type="match status" value="1"/>
</dbReference>
<dbReference type="Pfam" id="PF09084">
    <property type="entry name" value="NMT1"/>
    <property type="match status" value="1"/>
</dbReference>
<evidence type="ECO:0000256" key="10">
    <source>
        <dbReference type="ARBA" id="ARBA00022977"/>
    </source>
</evidence>
<comment type="caution">
    <text evidence="18">The sequence shown here is derived from an EMBL/GenBank/DDBJ whole genome shotgun (WGS) entry which is preliminary data.</text>
</comment>
<evidence type="ECO:0000313" key="18">
    <source>
        <dbReference type="EMBL" id="GJN94172.1"/>
    </source>
</evidence>
<feature type="compositionally biased region" description="Basic and acidic residues" evidence="16">
    <location>
        <begin position="217"/>
        <end position="237"/>
    </location>
</feature>
<evidence type="ECO:0000256" key="11">
    <source>
        <dbReference type="ARBA" id="ARBA00023004"/>
    </source>
</evidence>
<keyword evidence="10" id="KW-0784">Thiamine biosynthesis</keyword>
<dbReference type="InterPro" id="IPR029000">
    <property type="entry name" value="Cyclophilin-like_dom_sf"/>
</dbReference>
<comment type="catalytic activity">
    <reaction evidence="1">
        <text>[protein]-peptidylproline (omega=180) = [protein]-peptidylproline (omega=0)</text>
        <dbReference type="Rhea" id="RHEA:16237"/>
        <dbReference type="Rhea" id="RHEA-COMP:10747"/>
        <dbReference type="Rhea" id="RHEA-COMP:10748"/>
        <dbReference type="ChEBI" id="CHEBI:83833"/>
        <dbReference type="ChEBI" id="CHEBI:83834"/>
        <dbReference type="EC" id="5.2.1.8"/>
    </reaction>
</comment>
<reference evidence="18 19" key="1">
    <citation type="submission" date="2021-12" db="EMBL/GenBank/DDBJ databases">
        <title>High titer production of polyol ester of fatty acids by Rhodotorula paludigena BS15 towards product separation-free biomass refinery.</title>
        <authorList>
            <person name="Mano J."/>
            <person name="Ono H."/>
            <person name="Tanaka T."/>
            <person name="Naito K."/>
            <person name="Sushida H."/>
            <person name="Ike M."/>
            <person name="Tokuyasu K."/>
            <person name="Kitaoka M."/>
        </authorList>
    </citation>
    <scope>NUCLEOTIDE SEQUENCE [LARGE SCALE GENOMIC DNA]</scope>
    <source>
        <strain evidence="18 19">BS15</strain>
    </source>
</reference>
<gene>
    <name evidence="18" type="ORF">Rhopal_007246-T1</name>
</gene>
<keyword evidence="19" id="KW-1185">Reference proteome</keyword>
<evidence type="ECO:0000256" key="8">
    <source>
        <dbReference type="ARBA" id="ARBA00022723"/>
    </source>
</evidence>
<comment type="subunit">
    <text evidence="5">Homodimer.</text>
</comment>
<dbReference type="InterPro" id="IPR002130">
    <property type="entry name" value="Cyclophilin-type_PPIase_dom"/>
</dbReference>
<accession>A0AAV5GXE6</accession>
<organism evidence="18 19">
    <name type="scientific">Rhodotorula paludigena</name>
    <dbReference type="NCBI Taxonomy" id="86838"/>
    <lineage>
        <taxon>Eukaryota</taxon>
        <taxon>Fungi</taxon>
        <taxon>Dikarya</taxon>
        <taxon>Basidiomycota</taxon>
        <taxon>Pucciniomycotina</taxon>
        <taxon>Microbotryomycetes</taxon>
        <taxon>Sporidiobolales</taxon>
        <taxon>Sporidiobolaceae</taxon>
        <taxon>Rhodotorula</taxon>
    </lineage>
</organism>
<feature type="compositionally biased region" description="Basic and acidic residues" evidence="16">
    <location>
        <begin position="307"/>
        <end position="342"/>
    </location>
</feature>
<evidence type="ECO:0000256" key="6">
    <source>
        <dbReference type="ARBA" id="ARBA00013194"/>
    </source>
</evidence>
<comment type="similarity">
    <text evidence="4">Belongs to the NMT1/THI5 family.</text>
</comment>
<keyword evidence="8" id="KW-0479">Metal-binding</keyword>
<keyword evidence="12" id="KW-0697">Rotamase</keyword>
<name>A0AAV5GXE6_9BASI</name>
<dbReference type="Gene3D" id="2.40.100.10">
    <property type="entry name" value="Cyclophilin-like"/>
    <property type="match status" value="1"/>
</dbReference>
<dbReference type="GO" id="GO:0009228">
    <property type="term" value="P:thiamine biosynthetic process"/>
    <property type="evidence" value="ECO:0007669"/>
    <property type="project" value="UniProtKB-KW"/>
</dbReference>
<dbReference type="GO" id="GO:0003755">
    <property type="term" value="F:peptidyl-prolyl cis-trans isomerase activity"/>
    <property type="evidence" value="ECO:0007669"/>
    <property type="project" value="UniProtKB-KW"/>
</dbReference>
<dbReference type="PRINTS" id="PR00153">
    <property type="entry name" value="CSAPPISMRASE"/>
</dbReference>
<evidence type="ECO:0000256" key="3">
    <source>
        <dbReference type="ARBA" id="ARBA00004948"/>
    </source>
</evidence>
<dbReference type="PANTHER" id="PTHR31528:SF1">
    <property type="entry name" value="4-AMINO-5-HYDROXYMETHYL-2-METHYLPYRIMIDINE PHOSPHATE SYNTHASE THI11-RELATED"/>
    <property type="match status" value="1"/>
</dbReference>
<evidence type="ECO:0000256" key="2">
    <source>
        <dbReference type="ARBA" id="ARBA00003469"/>
    </source>
</evidence>
<keyword evidence="11" id="KW-0408">Iron</keyword>
<dbReference type="SUPFAM" id="SSF50891">
    <property type="entry name" value="Cyclophilin-like"/>
    <property type="match status" value="1"/>
</dbReference>
<dbReference type="GO" id="GO:0016740">
    <property type="term" value="F:transferase activity"/>
    <property type="evidence" value="ECO:0007669"/>
    <property type="project" value="UniProtKB-KW"/>
</dbReference>
<evidence type="ECO:0000256" key="5">
    <source>
        <dbReference type="ARBA" id="ARBA00011738"/>
    </source>
</evidence>
<evidence type="ECO:0000256" key="7">
    <source>
        <dbReference type="ARBA" id="ARBA00022679"/>
    </source>
</evidence>
<evidence type="ECO:0000256" key="4">
    <source>
        <dbReference type="ARBA" id="ARBA00009406"/>
    </source>
</evidence>
<dbReference type="AlphaFoldDB" id="A0AAV5GXE6"/>
<evidence type="ECO:0000259" key="17">
    <source>
        <dbReference type="PROSITE" id="PS50072"/>
    </source>
</evidence>
<keyword evidence="7" id="KW-0808">Transferase</keyword>
<evidence type="ECO:0000256" key="1">
    <source>
        <dbReference type="ARBA" id="ARBA00000971"/>
    </source>
</evidence>